<keyword evidence="4 15" id="KW-0349">Heme</keyword>
<dbReference type="PROSITE" id="PS00078">
    <property type="entry name" value="COX2"/>
    <property type="match status" value="1"/>
</dbReference>
<evidence type="ECO:0000259" key="19">
    <source>
        <dbReference type="PROSITE" id="PS50857"/>
    </source>
</evidence>
<dbReference type="PROSITE" id="PS50999">
    <property type="entry name" value="COX2_TM"/>
    <property type="match status" value="1"/>
</dbReference>
<dbReference type="InterPro" id="IPR045187">
    <property type="entry name" value="CcO_II"/>
</dbReference>
<accession>A0ABM8HY78</accession>
<dbReference type="EC" id="7.1.1.9" evidence="17"/>
<dbReference type="Proteomes" id="UP001319827">
    <property type="component" value="Chromosome"/>
</dbReference>
<comment type="subcellular location">
    <subcellularLocation>
        <location evidence="16">Cell membrane</location>
        <topology evidence="16">Multi-pass membrane protein</topology>
    </subcellularLocation>
    <subcellularLocation>
        <location evidence="1">Membrane</location>
        <topology evidence="1">Multi-pass membrane protein</topology>
    </subcellularLocation>
</comment>
<keyword evidence="9 16" id="KW-0249">Electron transport</keyword>
<keyword evidence="12 17" id="KW-0186">Copper</keyword>
<evidence type="ECO:0000256" key="9">
    <source>
        <dbReference type="ARBA" id="ARBA00022982"/>
    </source>
</evidence>
<dbReference type="InterPro" id="IPR036257">
    <property type="entry name" value="Cyt_c_oxidase_su2_TM_sf"/>
</dbReference>
<evidence type="ECO:0000256" key="7">
    <source>
        <dbReference type="ARBA" id="ARBA00022723"/>
    </source>
</evidence>
<evidence type="ECO:0000256" key="13">
    <source>
        <dbReference type="ARBA" id="ARBA00023136"/>
    </source>
</evidence>
<keyword evidence="23" id="KW-1185">Reference proteome</keyword>
<feature type="transmembrane region" description="Helical" evidence="18">
    <location>
        <begin position="60"/>
        <end position="79"/>
    </location>
</feature>
<feature type="domain" description="Cytochrome oxidase subunit II copper A binding" evidence="19">
    <location>
        <begin position="90"/>
        <end position="200"/>
    </location>
</feature>
<dbReference type="NCBIfam" id="TIGR02866">
    <property type="entry name" value="CoxB"/>
    <property type="match status" value="1"/>
</dbReference>
<comment type="similarity">
    <text evidence="2 16">Belongs to the cytochrome c oxidase subunit 2 family.</text>
</comment>
<comment type="cofactor">
    <cofactor evidence="17">
        <name>Cu cation</name>
        <dbReference type="ChEBI" id="CHEBI:23378"/>
    </cofactor>
    <text evidence="17">Binds a copper A center.</text>
</comment>
<dbReference type="InterPro" id="IPR001505">
    <property type="entry name" value="Copper_CuA"/>
</dbReference>
<keyword evidence="5 16" id="KW-0679">Respiratory chain</keyword>
<dbReference type="InterPro" id="IPR036909">
    <property type="entry name" value="Cyt_c-like_dom_sf"/>
</dbReference>
<dbReference type="SUPFAM" id="SSF49503">
    <property type="entry name" value="Cupredoxins"/>
    <property type="match status" value="1"/>
</dbReference>
<keyword evidence="7 15" id="KW-0479">Metal-binding</keyword>
<dbReference type="EMBL" id="AP024355">
    <property type="protein sequence ID" value="BCR06059.1"/>
    <property type="molecule type" value="Genomic_DNA"/>
</dbReference>
<protein>
    <recommendedName>
        <fullName evidence="17">Cytochrome c oxidase subunit 2</fullName>
        <ecNumber evidence="17">7.1.1.9</ecNumber>
    </recommendedName>
</protein>
<evidence type="ECO:0000313" key="22">
    <source>
        <dbReference type="EMBL" id="BCR06059.1"/>
    </source>
</evidence>
<comment type="function">
    <text evidence="14 17">Subunits I and II form the functional core of the enzyme complex. Electrons originating in cytochrome c are transferred via heme a and Cu(A) to the binuclear center formed by heme a3 and Cu(B).</text>
</comment>
<dbReference type="InterPro" id="IPR002429">
    <property type="entry name" value="CcO_II-like_C"/>
</dbReference>
<dbReference type="PROSITE" id="PS50857">
    <property type="entry name" value="COX2_CUA"/>
    <property type="match status" value="1"/>
</dbReference>
<reference evidence="22 23" key="2">
    <citation type="journal article" date="2021" name="Int. J. Syst. Evol. Microbiol.">
        <title>Isolation and Polyphasic Characterization of Desulfuromonas versatilis sp. Nov., an Electrogenic Bacteria Capable of Versatile Metabolism Isolated from a Graphene Oxide-Reducing Enrichment Culture.</title>
        <authorList>
            <person name="Xie L."/>
            <person name="Yoshida N."/>
            <person name="Ishii S."/>
            <person name="Meng L."/>
        </authorList>
    </citation>
    <scope>NUCLEOTIDE SEQUENCE [LARGE SCALE GENOMIC DNA]</scope>
    <source>
        <strain evidence="22 23">NIT-T3</strain>
    </source>
</reference>
<evidence type="ECO:0000256" key="3">
    <source>
        <dbReference type="ARBA" id="ARBA00022448"/>
    </source>
</evidence>
<dbReference type="InterPro" id="IPR011759">
    <property type="entry name" value="Cyt_c_oxidase_su2_TM_dom"/>
</dbReference>
<dbReference type="InterPro" id="IPR008972">
    <property type="entry name" value="Cupredoxin"/>
</dbReference>
<dbReference type="Pfam" id="PF13442">
    <property type="entry name" value="Cytochrome_CBB3"/>
    <property type="match status" value="1"/>
</dbReference>
<dbReference type="PANTHER" id="PTHR22888">
    <property type="entry name" value="CYTOCHROME C OXIDASE, SUBUNIT II"/>
    <property type="match status" value="1"/>
</dbReference>
<feature type="domain" description="Cytochrome oxidase subunit II transmembrane region profile" evidence="20">
    <location>
        <begin position="1"/>
        <end position="89"/>
    </location>
</feature>
<keyword evidence="13 18" id="KW-0472">Membrane</keyword>
<evidence type="ECO:0000256" key="12">
    <source>
        <dbReference type="ARBA" id="ARBA00023008"/>
    </source>
</evidence>
<evidence type="ECO:0000256" key="6">
    <source>
        <dbReference type="ARBA" id="ARBA00022692"/>
    </source>
</evidence>
<gene>
    <name evidence="22" type="ORF">DESUT3_31280</name>
</gene>
<evidence type="ECO:0000259" key="21">
    <source>
        <dbReference type="PROSITE" id="PS51007"/>
    </source>
</evidence>
<sequence>MNPQIVSTTETVDFVFFFIFGISAIMLLGITAAMVYFVVRYNRKRHPHPTSDKASNLTLEVVWTVIPSILVMGMFYYGWAGYLALRNVPEGALVVKATGRMWSWSFEYANGKLSDKLYVPAGQPVKVDIHSTDVLHSFYIPAFRVKRDAVPGLESHVWFNAEQPGSYDIFCAEYCGVAHAAMISTVEALTPHEFEEWYRGEPAAAEADEGEALLTRFGCIGCHSLDGSKKVGPTFQGLFGSSREVLSAGQKRTLTADEEYLKRSILEPAADIVEGFPPAMPAYQGQISEFELEEIIEYFKRMAGAKKTQSLGEQLMLRQGCVGCHSTDGSKSVGPTLKGVFGRQVKVLRDGKELTIEADEQYLRQSLIQPQADQVQGYPPIMPTFGALPEEEIEALVEYLKTLQ</sequence>
<evidence type="ECO:0000313" key="23">
    <source>
        <dbReference type="Proteomes" id="UP001319827"/>
    </source>
</evidence>
<comment type="catalytic activity">
    <reaction evidence="17">
        <text>4 Fe(II)-[cytochrome c] + O2 + 8 H(+)(in) = 4 Fe(III)-[cytochrome c] + 2 H2O + 4 H(+)(out)</text>
        <dbReference type="Rhea" id="RHEA:11436"/>
        <dbReference type="Rhea" id="RHEA-COMP:10350"/>
        <dbReference type="Rhea" id="RHEA-COMP:14399"/>
        <dbReference type="ChEBI" id="CHEBI:15377"/>
        <dbReference type="ChEBI" id="CHEBI:15378"/>
        <dbReference type="ChEBI" id="CHEBI:15379"/>
        <dbReference type="ChEBI" id="CHEBI:29033"/>
        <dbReference type="ChEBI" id="CHEBI:29034"/>
        <dbReference type="EC" id="7.1.1.9"/>
    </reaction>
</comment>
<evidence type="ECO:0000256" key="18">
    <source>
        <dbReference type="SAM" id="Phobius"/>
    </source>
</evidence>
<evidence type="ECO:0000256" key="2">
    <source>
        <dbReference type="ARBA" id="ARBA00007866"/>
    </source>
</evidence>
<dbReference type="InterPro" id="IPR009056">
    <property type="entry name" value="Cyt_c-like_dom"/>
</dbReference>
<keyword evidence="3 16" id="KW-0813">Transport</keyword>
<dbReference type="RefSeq" id="WP_221249441.1">
    <property type="nucleotide sequence ID" value="NZ_AP024355.1"/>
</dbReference>
<feature type="transmembrane region" description="Helical" evidence="18">
    <location>
        <begin position="14"/>
        <end position="39"/>
    </location>
</feature>
<evidence type="ECO:0000256" key="4">
    <source>
        <dbReference type="ARBA" id="ARBA00022617"/>
    </source>
</evidence>
<dbReference type="InterPro" id="IPR014222">
    <property type="entry name" value="Cyt_c_oxidase_su2"/>
</dbReference>
<keyword evidence="8" id="KW-1278">Translocase</keyword>
<evidence type="ECO:0000256" key="5">
    <source>
        <dbReference type="ARBA" id="ARBA00022660"/>
    </source>
</evidence>
<evidence type="ECO:0000256" key="8">
    <source>
        <dbReference type="ARBA" id="ARBA00022967"/>
    </source>
</evidence>
<reference evidence="22 23" key="1">
    <citation type="journal article" date="2016" name="C (Basel)">
        <title>Selective Growth of and Electricity Production by Marine Exoelectrogenic Bacteria in Self-Aggregated Hydrogel of Microbially Reduced Graphene Oxide.</title>
        <authorList>
            <person name="Yoshida N."/>
            <person name="Goto Y."/>
            <person name="Miyata Y."/>
        </authorList>
    </citation>
    <scope>NUCLEOTIDE SEQUENCE [LARGE SCALE GENOMIC DNA]</scope>
    <source>
        <strain evidence="22 23">NIT-T3</strain>
    </source>
</reference>
<dbReference type="Pfam" id="PF00116">
    <property type="entry name" value="COX2"/>
    <property type="match status" value="1"/>
</dbReference>
<dbReference type="PANTHER" id="PTHR22888:SF9">
    <property type="entry name" value="CYTOCHROME C OXIDASE SUBUNIT 2"/>
    <property type="match status" value="1"/>
</dbReference>
<proteinExistence type="inferred from homology"/>
<dbReference type="Gene3D" id="1.10.287.90">
    <property type="match status" value="1"/>
</dbReference>
<keyword evidence="10 18" id="KW-1133">Transmembrane helix</keyword>
<dbReference type="Pfam" id="PF02790">
    <property type="entry name" value="COX2_TM"/>
    <property type="match status" value="1"/>
</dbReference>
<feature type="domain" description="Cytochrome c" evidence="21">
    <location>
        <begin position="205"/>
        <end position="303"/>
    </location>
</feature>
<evidence type="ECO:0000259" key="20">
    <source>
        <dbReference type="PROSITE" id="PS50999"/>
    </source>
</evidence>
<organism evidence="22 23">
    <name type="scientific">Desulfuromonas versatilis</name>
    <dbReference type="NCBI Taxonomy" id="2802975"/>
    <lineage>
        <taxon>Bacteria</taxon>
        <taxon>Pseudomonadati</taxon>
        <taxon>Thermodesulfobacteriota</taxon>
        <taxon>Desulfuromonadia</taxon>
        <taxon>Desulfuromonadales</taxon>
        <taxon>Desulfuromonadaceae</taxon>
        <taxon>Desulfuromonas</taxon>
    </lineage>
</organism>
<keyword evidence="6 16" id="KW-0812">Transmembrane</keyword>
<evidence type="ECO:0000256" key="14">
    <source>
        <dbReference type="ARBA" id="ARBA00024688"/>
    </source>
</evidence>
<evidence type="ECO:0000256" key="17">
    <source>
        <dbReference type="RuleBase" id="RU004024"/>
    </source>
</evidence>
<evidence type="ECO:0000256" key="15">
    <source>
        <dbReference type="PROSITE-ProRule" id="PRU00433"/>
    </source>
</evidence>
<dbReference type="CDD" id="cd13915">
    <property type="entry name" value="CuRO_HCO_II_like_2"/>
    <property type="match status" value="1"/>
</dbReference>
<dbReference type="Pfam" id="PF00034">
    <property type="entry name" value="Cytochrom_C"/>
    <property type="match status" value="1"/>
</dbReference>
<keyword evidence="11 15" id="KW-0408">Iron</keyword>
<evidence type="ECO:0000256" key="11">
    <source>
        <dbReference type="ARBA" id="ARBA00023004"/>
    </source>
</evidence>
<feature type="domain" description="Cytochrome c" evidence="21">
    <location>
        <begin position="307"/>
        <end position="404"/>
    </location>
</feature>
<dbReference type="SUPFAM" id="SSF81464">
    <property type="entry name" value="Cytochrome c oxidase subunit II-like, transmembrane region"/>
    <property type="match status" value="1"/>
</dbReference>
<evidence type="ECO:0000256" key="10">
    <source>
        <dbReference type="ARBA" id="ARBA00022989"/>
    </source>
</evidence>
<evidence type="ECO:0000256" key="16">
    <source>
        <dbReference type="RuleBase" id="RU000456"/>
    </source>
</evidence>
<dbReference type="Gene3D" id="2.60.40.420">
    <property type="entry name" value="Cupredoxins - blue copper proteins"/>
    <property type="match status" value="1"/>
</dbReference>
<dbReference type="PROSITE" id="PS51007">
    <property type="entry name" value="CYTC"/>
    <property type="match status" value="2"/>
</dbReference>
<dbReference type="SUPFAM" id="SSF46626">
    <property type="entry name" value="Cytochrome c"/>
    <property type="match status" value="2"/>
</dbReference>
<evidence type="ECO:0000256" key="1">
    <source>
        <dbReference type="ARBA" id="ARBA00004141"/>
    </source>
</evidence>
<dbReference type="Gene3D" id="1.10.760.10">
    <property type="entry name" value="Cytochrome c-like domain"/>
    <property type="match status" value="2"/>
</dbReference>
<name>A0ABM8HY78_9BACT</name>